<dbReference type="Pfam" id="PF00494">
    <property type="entry name" value="SQS_PSY"/>
    <property type="match status" value="1"/>
</dbReference>
<dbReference type="PANTHER" id="PTHR31480">
    <property type="entry name" value="BIFUNCTIONAL LYCOPENE CYCLASE/PHYTOENE SYNTHASE"/>
    <property type="match status" value="1"/>
</dbReference>
<dbReference type="SFLD" id="SFLDG01018">
    <property type="entry name" value="Squalene/Phytoene_Synthase_Lik"/>
    <property type="match status" value="1"/>
</dbReference>
<organism evidence="2 3">
    <name type="scientific">Corynebacterium ulcerans</name>
    <dbReference type="NCBI Taxonomy" id="65058"/>
    <lineage>
        <taxon>Bacteria</taxon>
        <taxon>Bacillati</taxon>
        <taxon>Actinomycetota</taxon>
        <taxon>Actinomycetes</taxon>
        <taxon>Mycobacteriales</taxon>
        <taxon>Corynebacteriaceae</taxon>
        <taxon>Corynebacterium</taxon>
    </lineage>
</organism>
<dbReference type="RefSeq" id="WP_013912660.1">
    <property type="nucleotide sequence ID" value="NZ_AP019662.1"/>
</dbReference>
<dbReference type="KEGG" id="cuz:Cul05146_2303"/>
<comment type="caution">
    <text evidence="2">The sequence shown here is derived from an EMBL/GenBank/DDBJ whole genome shotgun (WGS) entry which is preliminary data.</text>
</comment>
<dbReference type="GO" id="GO:0016765">
    <property type="term" value="F:transferase activity, transferring alkyl or aryl (other than methyl) groups"/>
    <property type="evidence" value="ECO:0007669"/>
    <property type="project" value="UniProtKB-ARBA"/>
</dbReference>
<dbReference type="EMBL" id="BQFK01000001">
    <property type="protein sequence ID" value="GJJ41888.1"/>
    <property type="molecule type" value="Genomic_DNA"/>
</dbReference>
<dbReference type="SUPFAM" id="SSF48576">
    <property type="entry name" value="Terpenoid synthases"/>
    <property type="match status" value="1"/>
</dbReference>
<dbReference type="SFLD" id="SFLDS00005">
    <property type="entry name" value="Isoprenoid_Synthase_Type_I"/>
    <property type="match status" value="1"/>
</dbReference>
<feature type="region of interest" description="Disordered" evidence="1">
    <location>
        <begin position="43"/>
        <end position="70"/>
    </location>
</feature>
<protein>
    <submittedName>
        <fullName evidence="2">Phytoene synthase</fullName>
    </submittedName>
</protein>
<dbReference type="KEGG" id="cun:Cul210932_2309"/>
<proteinExistence type="predicted"/>
<feature type="region of interest" description="Disordered" evidence="1">
    <location>
        <begin position="1"/>
        <end position="25"/>
    </location>
</feature>
<gene>
    <name evidence="2" type="ORF">CULCOIPH005_00770</name>
</gene>
<evidence type="ECO:0000313" key="3">
    <source>
        <dbReference type="Proteomes" id="UP001205910"/>
    </source>
</evidence>
<dbReference type="InterPro" id="IPR002060">
    <property type="entry name" value="Squ/phyt_synthse"/>
</dbReference>
<dbReference type="InterPro" id="IPR008949">
    <property type="entry name" value="Isoprenoid_synthase_dom_sf"/>
</dbReference>
<reference evidence="2 3" key="1">
    <citation type="submission" date="2021-11" db="EMBL/GenBank/DDBJ databases">
        <title>Whole genome sequences of diphtheriae toxin producing Corynebacterium ulcerans isolates from cats in Osaka, Japan.</title>
        <authorList>
            <person name="Umeda K."/>
            <person name="Hirai Y."/>
        </authorList>
    </citation>
    <scope>NUCLEOTIDE SEQUENCE [LARGE SCALE GENOMIC DNA]</scope>
    <source>
        <strain evidence="2 3">12109B-1</strain>
    </source>
</reference>
<accession>A0ABD0BEI8</accession>
<evidence type="ECO:0000256" key="1">
    <source>
        <dbReference type="SAM" id="MobiDB-lite"/>
    </source>
</evidence>
<name>A0ABD0BEI8_CORUL</name>
<sequence length="377" mass="41754">MPRWPLPKNHHRLKVEASASRRPQGSAIKTALEALATLAKLRGETSGEKKASRNSTHKAPNKTLNKETTATASLENFDRMSIKAAEKVITSYSTSFSFATHVLEPELRTDIRNLYAMVRTADEIVDGTAHAAGLTSAQTAKLLADYEREVLLAPTQRLHVDPVMHAYAISARRCHFKEEHVRAFFASMRRDVTSPTYDADKDYRDYIYGSAEVIGLMCLSAFLVKRPSSPYPEEAQATHPYSQKDLDTMSEGARALGAAFQKVNFLRDWQEDAAHLGRHYFPGAPHHLTDSFKHTVIVDIRADLAAALRAIPLLPGSATVGVAAAAELFTELTNILDAMSAAEIMERRASVPTTTKARIMARALIKARKYHPLAYNR</sequence>
<dbReference type="SFLD" id="SFLDG01212">
    <property type="entry name" value="Phytoene_synthase_like"/>
    <property type="match status" value="1"/>
</dbReference>
<dbReference type="Proteomes" id="UP001205910">
    <property type="component" value="Unassembled WGS sequence"/>
</dbReference>
<dbReference type="AlphaFoldDB" id="A0ABD0BEI8"/>
<dbReference type="Gene3D" id="1.10.600.10">
    <property type="entry name" value="Farnesyl Diphosphate Synthase"/>
    <property type="match status" value="1"/>
</dbReference>
<dbReference type="InterPro" id="IPR044843">
    <property type="entry name" value="Trans_IPPS_bact-type"/>
</dbReference>
<feature type="compositionally biased region" description="Polar residues" evidence="1">
    <location>
        <begin position="61"/>
        <end position="70"/>
    </location>
</feature>
<evidence type="ECO:0000313" key="2">
    <source>
        <dbReference type="EMBL" id="GJJ41888.1"/>
    </source>
</evidence>